<keyword evidence="2" id="KW-1185">Reference proteome</keyword>
<name>A0ABR4CVG9_9HELO</name>
<organism evidence="1 2">
    <name type="scientific">Oculimacula yallundae</name>
    <dbReference type="NCBI Taxonomy" id="86028"/>
    <lineage>
        <taxon>Eukaryota</taxon>
        <taxon>Fungi</taxon>
        <taxon>Dikarya</taxon>
        <taxon>Ascomycota</taxon>
        <taxon>Pezizomycotina</taxon>
        <taxon>Leotiomycetes</taxon>
        <taxon>Helotiales</taxon>
        <taxon>Ploettnerulaceae</taxon>
        <taxon>Oculimacula</taxon>
    </lineage>
</organism>
<dbReference type="EMBL" id="JAZHXI010000003">
    <property type="protein sequence ID" value="KAL2073931.1"/>
    <property type="molecule type" value="Genomic_DNA"/>
</dbReference>
<protein>
    <submittedName>
        <fullName evidence="1">Uncharacterized protein</fullName>
    </submittedName>
</protein>
<dbReference type="Proteomes" id="UP001595075">
    <property type="component" value="Unassembled WGS sequence"/>
</dbReference>
<evidence type="ECO:0000313" key="2">
    <source>
        <dbReference type="Proteomes" id="UP001595075"/>
    </source>
</evidence>
<evidence type="ECO:0000313" key="1">
    <source>
        <dbReference type="EMBL" id="KAL2073931.1"/>
    </source>
</evidence>
<gene>
    <name evidence="1" type="ORF">VTL71DRAFT_11257</name>
</gene>
<reference evidence="1 2" key="1">
    <citation type="journal article" date="2024" name="Commun. Biol.">
        <title>Comparative genomic analysis of thermophilic fungi reveals convergent evolutionary adaptations and gene losses.</title>
        <authorList>
            <person name="Steindorff A.S."/>
            <person name="Aguilar-Pontes M.V."/>
            <person name="Robinson A.J."/>
            <person name="Andreopoulos B."/>
            <person name="LaButti K."/>
            <person name="Kuo A."/>
            <person name="Mondo S."/>
            <person name="Riley R."/>
            <person name="Otillar R."/>
            <person name="Haridas S."/>
            <person name="Lipzen A."/>
            <person name="Grimwood J."/>
            <person name="Schmutz J."/>
            <person name="Clum A."/>
            <person name="Reid I.D."/>
            <person name="Moisan M.C."/>
            <person name="Butler G."/>
            <person name="Nguyen T.T.M."/>
            <person name="Dewar K."/>
            <person name="Conant G."/>
            <person name="Drula E."/>
            <person name="Henrissat B."/>
            <person name="Hansel C."/>
            <person name="Singer S."/>
            <person name="Hutchinson M.I."/>
            <person name="de Vries R.P."/>
            <person name="Natvig D.O."/>
            <person name="Powell A.J."/>
            <person name="Tsang A."/>
            <person name="Grigoriev I.V."/>
        </authorList>
    </citation>
    <scope>NUCLEOTIDE SEQUENCE [LARGE SCALE GENOMIC DNA]</scope>
    <source>
        <strain evidence="1 2">CBS 494.80</strain>
    </source>
</reference>
<accession>A0ABR4CVG9</accession>
<sequence>MFEFSKQLYKQHWVGIPLHLISSRSISSSKSNFVSLLPADINTSTLELVHAMTFCLLRLSVCLFAYYATKNDILCHAVPFKDALIALPTTPR</sequence>
<comment type="caution">
    <text evidence="1">The sequence shown here is derived from an EMBL/GenBank/DDBJ whole genome shotgun (WGS) entry which is preliminary data.</text>
</comment>
<proteinExistence type="predicted"/>